<dbReference type="EMBL" id="OV696700">
    <property type="protein sequence ID" value="CAH1246957.1"/>
    <property type="molecule type" value="Genomic_DNA"/>
</dbReference>
<feature type="compositionally biased region" description="Polar residues" evidence="3">
    <location>
        <begin position="1522"/>
        <end position="1541"/>
    </location>
</feature>
<feature type="compositionally biased region" description="Pro residues" evidence="3">
    <location>
        <begin position="1542"/>
        <end position="1562"/>
    </location>
</feature>
<dbReference type="PROSITE" id="PS50106">
    <property type="entry name" value="PDZ"/>
    <property type="match status" value="1"/>
</dbReference>
<keyword evidence="10" id="KW-1185">Reference proteome</keyword>
<feature type="region of interest" description="Disordered" evidence="3">
    <location>
        <begin position="1246"/>
        <end position="1707"/>
    </location>
</feature>
<dbReference type="Gene3D" id="2.30.42.10">
    <property type="match status" value="1"/>
</dbReference>
<dbReference type="Pfam" id="PF00618">
    <property type="entry name" value="RasGEF_N"/>
    <property type="match status" value="1"/>
</dbReference>
<dbReference type="PROSITE" id="PS50042">
    <property type="entry name" value="CNMP_BINDING_3"/>
    <property type="match status" value="1"/>
</dbReference>
<feature type="compositionally biased region" description="Pro residues" evidence="3">
    <location>
        <begin position="1464"/>
        <end position="1479"/>
    </location>
</feature>
<feature type="domain" description="N-terminal Ras-GEF" evidence="8">
    <location>
        <begin position="406"/>
        <end position="520"/>
    </location>
</feature>
<feature type="compositionally biased region" description="Basic and acidic residues" evidence="3">
    <location>
        <begin position="1209"/>
        <end position="1219"/>
    </location>
</feature>
<feature type="domain" description="Ras-associating" evidence="7">
    <location>
        <begin position="742"/>
        <end position="835"/>
    </location>
</feature>
<feature type="compositionally biased region" description="Low complexity" evidence="3">
    <location>
        <begin position="1384"/>
        <end position="1411"/>
    </location>
</feature>
<evidence type="ECO:0000259" key="4">
    <source>
        <dbReference type="PROSITE" id="PS50009"/>
    </source>
</evidence>
<feature type="compositionally biased region" description="Polar residues" evidence="3">
    <location>
        <begin position="1299"/>
        <end position="1320"/>
    </location>
</feature>
<dbReference type="GO" id="GO:0007265">
    <property type="term" value="P:Ras protein signal transduction"/>
    <property type="evidence" value="ECO:0007669"/>
    <property type="project" value="TreeGrafter"/>
</dbReference>
<dbReference type="InterPro" id="IPR018490">
    <property type="entry name" value="cNMP-bd_dom_sf"/>
</dbReference>
<dbReference type="CDD" id="cd00038">
    <property type="entry name" value="CAP_ED"/>
    <property type="match status" value="1"/>
</dbReference>
<dbReference type="SUPFAM" id="SSF51206">
    <property type="entry name" value="cAMP-binding domain-like"/>
    <property type="match status" value="2"/>
</dbReference>
<dbReference type="InterPro" id="IPR008937">
    <property type="entry name" value="Ras-like_GEF"/>
</dbReference>
<dbReference type="OrthoDB" id="21144at2759"/>
<reference evidence="9" key="1">
    <citation type="submission" date="2022-01" db="EMBL/GenBank/DDBJ databases">
        <authorList>
            <person name="Braso-Vives M."/>
        </authorList>
    </citation>
    <scope>NUCLEOTIDE SEQUENCE</scope>
</reference>
<dbReference type="PANTHER" id="PTHR23113:SF249">
    <property type="entry name" value="RAP GUANINE NUCLEOTIDE EXCHANGE FACTOR 6"/>
    <property type="match status" value="1"/>
</dbReference>
<dbReference type="GO" id="GO:0016324">
    <property type="term" value="C:apical plasma membrane"/>
    <property type="evidence" value="ECO:0007669"/>
    <property type="project" value="TreeGrafter"/>
</dbReference>
<dbReference type="InterPro" id="IPR036034">
    <property type="entry name" value="PDZ_sf"/>
</dbReference>
<feature type="domain" description="PDZ" evidence="6">
    <location>
        <begin position="524"/>
        <end position="593"/>
    </location>
</feature>
<dbReference type="InterPro" id="IPR023578">
    <property type="entry name" value="Ras_GEF_dom_sf"/>
</dbReference>
<feature type="domain" description="Ras-GEF" evidence="4">
    <location>
        <begin position="860"/>
        <end position="1087"/>
    </location>
</feature>
<dbReference type="InterPro" id="IPR000595">
    <property type="entry name" value="cNMP-bd_dom"/>
</dbReference>
<accession>A0A8J9Z4E3</accession>
<dbReference type="FunFam" id="1.20.870.10:FF:000001">
    <property type="entry name" value="rap guanine nucleotide exchange factor 2 isoform X2"/>
    <property type="match status" value="1"/>
</dbReference>
<feature type="region of interest" description="Disordered" evidence="3">
    <location>
        <begin position="1065"/>
        <end position="1089"/>
    </location>
</feature>
<dbReference type="PRINTS" id="PR01217">
    <property type="entry name" value="PRICHEXTENSN"/>
</dbReference>
<feature type="compositionally biased region" description="Pro residues" evidence="3">
    <location>
        <begin position="1608"/>
        <end position="1624"/>
    </location>
</feature>
<dbReference type="PROSITE" id="PS50200">
    <property type="entry name" value="RA"/>
    <property type="match status" value="1"/>
</dbReference>
<dbReference type="CDD" id="cd01785">
    <property type="entry name" value="RA_PDZ-GEF1"/>
    <property type="match status" value="1"/>
</dbReference>
<dbReference type="SUPFAM" id="SSF50156">
    <property type="entry name" value="PDZ domain-like"/>
    <property type="match status" value="1"/>
</dbReference>
<sequence length="1707" mass="190433">MASYVDRQLRKSLMTPPNERTPQDQQIIHSNLHGIEAFASLRESALRAMCKTVRYEWHDANTLLYRPEDLSLCWYVLLSGSVFIDGSMFLPRSSFGKRAGGSCKRASECLVLEPSEMIVIDYPDVQLMRPGLRTSYATMNLEKLLTAEQDEKKARTRGSHSSQEENELPAELQQVQNLLVQTELKLHRGGSICSRSSDSGSSFSDNLTRSESVELDLSGLQESVVDSDDEEDGMSQSSECLLVRDVVRDCLEKDPSERTDDDIESLLEFMQHLPAFANMTLAVRRALCACMVLAVVEKAGTVVLNDGEELDSWSVILNGHVEIEHTDDAVEELHLGDSFGISPTMGKQYHKGVMRTKIDDCQFVCITQNDYYRILHQGEVNTRRVEEEGEVVMVTEHRELDGGNRKGHIVIKGTPDRLIQHLVEEHSVIDPTYVEDFLLTYRVFLESPVIVGTKLLNWFNDPSLRDKVTRVVLLWVNNHFCDFEGYPVMTDFLERFEGLLEREKMGGQLRLLNIACAAKAKTRTVTLARPQKDSVLHFSVLGGCETGSGIFISKVEKASKAEDLGLKRGDQILEVNGQNFMNILHKKALEVLRGNTHLSITVKSNLLGFKEMLANPETKGSSSSPSHVPKIVNDTHGHGRASAPDITGFRPDGHSNKEKKRGFGTLGHRQKMKAIMRSILPNTKPSIYNSETHLNQSKDDSVYMTKRASASSLPNSMFLSSSNPDLVASHNYIDAPNQYECNDQAVKVYRADQTCKHILVNKDTSSKEVVQFALREFGVLDTERNWYDCSENFSLCEVTVGGEGLIKQRRLPDTLNNLCDRINLNGRYYLKDNMTTETLVPDETALELLRDSQVTFLQLKSAEVATQVTLRDFQVYASIDVTEYVEDLFKLDSKRGTVNLETFSELVNQEMFWVITEICSQDNLWKRMKTIKQFIKIARYCKESKNFNSMFAIISGLGHGSVARLKSTWDKLPSKYEKMFQDLEDLINPSRNMSKYRNLLNSEAAHPPVIPLFPIIKKDLTFIHLGNDSKVDGLINFEKLRMVAKEVRHIQRMCSVPYDQASMYESSSGSSGVTSSNNRQSTGMLGAMTGSRFDISTMGRRWKDRRASTMPNPKKVFEEAMMARRVKQYLANLTIIEDEDKLRELSYKCEPPPTQQPSPTSSAAVKRRNTVPEGPKSNSLLTVPPSHTTQRRTLAAQQRRHHPPGPRFGLEEPRTDDQSGRNLLKLHGAESPTALKKLLSLSEEAARKGNKMMQHRHSVDNSPAVSPSHSPRLRRSPGMRRRTEANRVRRGHSVDTDIPLNSNHLRKSLSTASVPVSTAKNMPPPPYEGSDSGVSMGSISNFDSISNCSVGENSPPTRERKNFVQMSSSSPQEKRRSRPASVDSGSNSPPSVRSRPPSSSSSNPSSQGSGSPPLPRRNPPVQATMSVPPMYYTTADNPTADKDEHDSRYSAPLPPPNASSKPTRPLPPTPDPRPLPPPPDIRHPPHPTPDTRQPTYVSSPKSRQPPTPSNTNSPLSTPTNKYFPSSPLSKQSGSPVSKQYPPTSPSGRQPPYPLPSGHPPLSPSFSLPAPSSPSSRPHVNSPTARQPPSPSASNAPPPAYRPPSHRPTQPPPYEKRPPPPPPRQPTTTLTYDPRIAQVAVHHVTPDPFDPSQVPVHPDPLSPRARLPSYPDPYTMPRTSLSHMAPEDPEDFDFEIEDDEEDEQVSAV</sequence>
<feature type="region of interest" description="Disordered" evidence="3">
    <location>
        <begin position="617"/>
        <end position="662"/>
    </location>
</feature>
<organism evidence="9 10">
    <name type="scientific">Branchiostoma lanceolatum</name>
    <name type="common">Common lancelet</name>
    <name type="synonym">Amphioxus lanceolatum</name>
    <dbReference type="NCBI Taxonomy" id="7740"/>
    <lineage>
        <taxon>Eukaryota</taxon>
        <taxon>Metazoa</taxon>
        <taxon>Chordata</taxon>
        <taxon>Cephalochordata</taxon>
        <taxon>Leptocardii</taxon>
        <taxon>Amphioxiformes</taxon>
        <taxon>Branchiostomatidae</taxon>
        <taxon>Branchiostoma</taxon>
    </lineage>
</organism>
<dbReference type="Pfam" id="PF00788">
    <property type="entry name" value="RA"/>
    <property type="match status" value="1"/>
</dbReference>
<dbReference type="SMART" id="SM00314">
    <property type="entry name" value="RA"/>
    <property type="match status" value="1"/>
</dbReference>
<dbReference type="GO" id="GO:0005085">
    <property type="term" value="F:guanyl-nucleotide exchange factor activity"/>
    <property type="evidence" value="ECO:0007669"/>
    <property type="project" value="UniProtKB-KW"/>
</dbReference>
<evidence type="ECO:0000256" key="3">
    <source>
        <dbReference type="SAM" id="MobiDB-lite"/>
    </source>
</evidence>
<feature type="compositionally biased region" description="Polar residues" evidence="3">
    <location>
        <begin position="1332"/>
        <end position="1356"/>
    </location>
</feature>
<feature type="compositionally biased region" description="Acidic residues" evidence="3">
    <location>
        <begin position="1686"/>
        <end position="1707"/>
    </location>
</feature>
<dbReference type="InterPro" id="IPR001895">
    <property type="entry name" value="RASGEF_cat_dom"/>
</dbReference>
<evidence type="ECO:0000256" key="1">
    <source>
        <dbReference type="ARBA" id="ARBA00022658"/>
    </source>
</evidence>
<feature type="domain" description="Cyclic nucleotide-binding" evidence="5">
    <location>
        <begin position="275"/>
        <end position="375"/>
    </location>
</feature>
<name>A0A8J9Z4E3_BRALA</name>
<gene>
    <name evidence="9" type="primary">RAPGEF6</name>
    <name evidence="9" type="ORF">BLAG_LOCUS8789</name>
</gene>
<evidence type="ECO:0000313" key="9">
    <source>
        <dbReference type="EMBL" id="CAH1246957.1"/>
    </source>
</evidence>
<feature type="compositionally biased region" description="Low complexity" evidence="3">
    <location>
        <begin position="1187"/>
        <end position="1197"/>
    </location>
</feature>
<dbReference type="Gene3D" id="3.10.20.90">
    <property type="entry name" value="Phosphatidylinositol 3-kinase Catalytic Subunit, Chain A, domain 1"/>
    <property type="match status" value="1"/>
</dbReference>
<dbReference type="CDD" id="cd06755">
    <property type="entry name" value="PDZ_RapGEF2_RapGEF6-like"/>
    <property type="match status" value="1"/>
</dbReference>
<feature type="compositionally biased region" description="Basic and acidic residues" evidence="3">
    <location>
        <begin position="1281"/>
        <end position="1295"/>
    </location>
</feature>
<evidence type="ECO:0000259" key="8">
    <source>
        <dbReference type="PROSITE" id="PS50212"/>
    </source>
</evidence>
<feature type="region of interest" description="Disordered" evidence="3">
    <location>
        <begin position="149"/>
        <end position="169"/>
    </location>
</feature>
<evidence type="ECO:0000256" key="2">
    <source>
        <dbReference type="PROSITE-ProRule" id="PRU00168"/>
    </source>
</evidence>
<dbReference type="PANTHER" id="PTHR23113">
    <property type="entry name" value="GUANINE NUCLEOTIDE EXCHANGE FACTOR"/>
    <property type="match status" value="1"/>
</dbReference>
<evidence type="ECO:0000259" key="7">
    <source>
        <dbReference type="PROSITE" id="PS50200"/>
    </source>
</evidence>
<dbReference type="InterPro" id="IPR036964">
    <property type="entry name" value="RASGEF_cat_dom_sf"/>
</dbReference>
<feature type="compositionally biased region" description="Low complexity" evidence="3">
    <location>
        <begin position="1066"/>
        <end position="1076"/>
    </location>
</feature>
<dbReference type="PROSITE" id="PS50009">
    <property type="entry name" value="RASGEF_CAT"/>
    <property type="match status" value="1"/>
</dbReference>
<dbReference type="FunFam" id="2.60.120.10:FF:000088">
    <property type="entry name" value="Guanine nucleotide exchange factor"/>
    <property type="match status" value="1"/>
</dbReference>
<feature type="compositionally biased region" description="Basic and acidic residues" evidence="3">
    <location>
        <begin position="1439"/>
        <end position="1448"/>
    </location>
</feature>
<dbReference type="CDD" id="cd00155">
    <property type="entry name" value="RasGEF"/>
    <property type="match status" value="1"/>
</dbReference>
<dbReference type="InterPro" id="IPR000159">
    <property type="entry name" value="RA_dom"/>
</dbReference>
<dbReference type="InterPro" id="IPR000651">
    <property type="entry name" value="Ras-like_Gua-exchang_fac_N"/>
</dbReference>
<dbReference type="Pfam" id="PF00595">
    <property type="entry name" value="PDZ"/>
    <property type="match status" value="1"/>
</dbReference>
<dbReference type="SMART" id="SM00147">
    <property type="entry name" value="RasGEF"/>
    <property type="match status" value="1"/>
</dbReference>
<feature type="compositionally biased region" description="Pro residues" evidence="3">
    <location>
        <begin position="1585"/>
        <end position="1601"/>
    </location>
</feature>
<dbReference type="SUPFAM" id="SSF48366">
    <property type="entry name" value="Ras GEF"/>
    <property type="match status" value="1"/>
</dbReference>
<dbReference type="CDD" id="cd06224">
    <property type="entry name" value="REM"/>
    <property type="match status" value="1"/>
</dbReference>
<evidence type="ECO:0000259" key="5">
    <source>
        <dbReference type="PROSITE" id="PS50042"/>
    </source>
</evidence>
<feature type="compositionally biased region" description="Basic residues" evidence="3">
    <location>
        <begin position="1271"/>
        <end position="1280"/>
    </location>
</feature>
<feature type="region of interest" description="Disordered" evidence="3">
    <location>
        <begin position="1147"/>
        <end position="1220"/>
    </location>
</feature>
<protein>
    <submittedName>
        <fullName evidence="9">RAPGEF6 protein</fullName>
    </submittedName>
</protein>
<keyword evidence="1 2" id="KW-0344">Guanine-nucleotide releasing factor</keyword>
<dbReference type="SMART" id="SM00229">
    <property type="entry name" value="RasGEFN"/>
    <property type="match status" value="1"/>
</dbReference>
<dbReference type="Gene3D" id="1.20.870.10">
    <property type="entry name" value="Son of sevenless (SoS) protein Chain: S domain 1"/>
    <property type="match status" value="1"/>
</dbReference>
<dbReference type="PROSITE" id="PS50212">
    <property type="entry name" value="RASGEF_NTER"/>
    <property type="match status" value="1"/>
</dbReference>
<dbReference type="InterPro" id="IPR014710">
    <property type="entry name" value="RmlC-like_jellyroll"/>
</dbReference>
<evidence type="ECO:0000259" key="6">
    <source>
        <dbReference type="PROSITE" id="PS50106"/>
    </source>
</evidence>
<feature type="compositionally biased region" description="Low complexity" evidence="3">
    <location>
        <begin position="1509"/>
        <end position="1520"/>
    </location>
</feature>
<feature type="compositionally biased region" description="Low complexity" evidence="3">
    <location>
        <begin position="1563"/>
        <end position="1577"/>
    </location>
</feature>
<dbReference type="Proteomes" id="UP000838412">
    <property type="component" value="Chromosome 15"/>
</dbReference>
<dbReference type="Gene3D" id="1.10.840.10">
    <property type="entry name" value="Ras guanine-nucleotide exchange factors catalytic domain"/>
    <property type="match status" value="1"/>
</dbReference>
<dbReference type="Gene3D" id="2.60.120.10">
    <property type="entry name" value="Jelly Rolls"/>
    <property type="match status" value="2"/>
</dbReference>
<proteinExistence type="predicted"/>
<evidence type="ECO:0000313" key="10">
    <source>
        <dbReference type="Proteomes" id="UP000838412"/>
    </source>
</evidence>
<dbReference type="Pfam" id="PF00617">
    <property type="entry name" value="RasGEF"/>
    <property type="match status" value="1"/>
</dbReference>
<dbReference type="InterPro" id="IPR001478">
    <property type="entry name" value="PDZ"/>
</dbReference>
<dbReference type="SMART" id="SM00228">
    <property type="entry name" value="PDZ"/>
    <property type="match status" value="1"/>
</dbReference>
<feature type="region of interest" description="Disordered" evidence="3">
    <location>
        <begin position="1"/>
        <end position="23"/>
    </location>
</feature>
<dbReference type="SMART" id="SM00100">
    <property type="entry name" value="cNMP"/>
    <property type="match status" value="1"/>
</dbReference>